<evidence type="ECO:0000313" key="2">
    <source>
        <dbReference type="EMBL" id="KYK58081.1"/>
    </source>
</evidence>
<name>A0A151GM31_DRECN</name>
<proteinExistence type="predicted"/>
<reference evidence="2 3" key="1">
    <citation type="journal article" date="2016" name="Sci. Rep.">
        <title>Insights into Adaptations to a Near-Obligate Nematode Endoparasitic Lifestyle from the Finished Genome of Drechmeria coniospora.</title>
        <authorList>
            <person name="Zhang L."/>
            <person name="Zhou Z."/>
            <person name="Guo Q."/>
            <person name="Fokkens L."/>
            <person name="Miskei M."/>
            <person name="Pocsi I."/>
            <person name="Zhang W."/>
            <person name="Chen M."/>
            <person name="Wang L."/>
            <person name="Sun Y."/>
            <person name="Donzelli B.G."/>
            <person name="Gibson D.M."/>
            <person name="Nelson D.R."/>
            <person name="Luo J.G."/>
            <person name="Rep M."/>
            <person name="Liu H."/>
            <person name="Yang S."/>
            <person name="Wang J."/>
            <person name="Krasnoff S.B."/>
            <person name="Xu Y."/>
            <person name="Molnar I."/>
            <person name="Lin M."/>
        </authorList>
    </citation>
    <scope>NUCLEOTIDE SEQUENCE [LARGE SCALE GENOMIC DNA]</scope>
    <source>
        <strain evidence="2 3">ARSEF 6962</strain>
    </source>
</reference>
<feature type="region of interest" description="Disordered" evidence="1">
    <location>
        <begin position="156"/>
        <end position="179"/>
    </location>
</feature>
<dbReference type="Proteomes" id="UP000076580">
    <property type="component" value="Chromosome 02"/>
</dbReference>
<evidence type="ECO:0000313" key="3">
    <source>
        <dbReference type="Proteomes" id="UP000076580"/>
    </source>
</evidence>
<dbReference type="EMBL" id="LAYC01000002">
    <property type="protein sequence ID" value="KYK58081.1"/>
    <property type="molecule type" value="Genomic_DNA"/>
</dbReference>
<accession>A0A151GM31</accession>
<sequence length="441" mass="46839">MLLAKQDALTSTCGRPLAAGPALTLTPYPLLLSGQERRQGHSTASPLSISTSPPPHLVFISHDSGLQHPPQPRRMGAVAHSMDMDMDPSRLHPPPTADAAPGLQEGGQAASGPTAASVGTAPRCAGTRAFASGPRAAPSPPSAASAPWVAWTTTSPCRPTGASSSPSVVPARASSGHPFACRSSDLVRVDRHLGHGRRHRIDRVARSIFQDGQMEQPPPTPRAALSTDGRSRVRPPSGRSSKQGEAAIPTTAPRSTTEHKPRGDANVRLLASLVVVPSPLCLGTLTRTRHGNGGSMRDRICTRTRPRKHTHAHLPERNMEAMRIYVCAEVRAACSVAQAASATHRLGVRRLACSRTRFCGFLRCADRSQNRPARGGEVPTPSPRRPSDPRHAVPAGQPCMHISAVETHAPGGNQHRSVPVEVRLPLMWKGWHSDSVSSRGP</sequence>
<organism evidence="2 3">
    <name type="scientific">Drechmeria coniospora</name>
    <name type="common">Nematophagous fungus</name>
    <name type="synonym">Meria coniospora</name>
    <dbReference type="NCBI Taxonomy" id="98403"/>
    <lineage>
        <taxon>Eukaryota</taxon>
        <taxon>Fungi</taxon>
        <taxon>Dikarya</taxon>
        <taxon>Ascomycota</taxon>
        <taxon>Pezizomycotina</taxon>
        <taxon>Sordariomycetes</taxon>
        <taxon>Hypocreomycetidae</taxon>
        <taxon>Hypocreales</taxon>
        <taxon>Ophiocordycipitaceae</taxon>
        <taxon>Drechmeria</taxon>
    </lineage>
</organism>
<gene>
    <name evidence="2" type="ORF">DCS_05094</name>
</gene>
<feature type="region of interest" description="Disordered" evidence="1">
    <location>
        <begin position="1"/>
        <end position="20"/>
    </location>
</feature>
<protein>
    <submittedName>
        <fullName evidence="2">Uncharacterized protein</fullName>
    </submittedName>
</protein>
<feature type="region of interest" description="Disordered" evidence="1">
    <location>
        <begin position="36"/>
        <end position="120"/>
    </location>
</feature>
<dbReference type="GeneID" id="63717737"/>
<dbReference type="RefSeq" id="XP_040657433.1">
    <property type="nucleotide sequence ID" value="XM_040802400.1"/>
</dbReference>
<dbReference type="AlphaFoldDB" id="A0A151GM31"/>
<dbReference type="InParanoid" id="A0A151GM31"/>
<keyword evidence="3" id="KW-1185">Reference proteome</keyword>
<feature type="region of interest" description="Disordered" evidence="1">
    <location>
        <begin position="208"/>
        <end position="264"/>
    </location>
</feature>
<feature type="region of interest" description="Disordered" evidence="1">
    <location>
        <begin position="369"/>
        <end position="396"/>
    </location>
</feature>
<comment type="caution">
    <text evidence="2">The sequence shown here is derived from an EMBL/GenBank/DDBJ whole genome shotgun (WGS) entry which is preliminary data.</text>
</comment>
<feature type="compositionally biased region" description="Polar residues" evidence="1">
    <location>
        <begin position="41"/>
        <end position="51"/>
    </location>
</feature>
<evidence type="ECO:0000256" key="1">
    <source>
        <dbReference type="SAM" id="MobiDB-lite"/>
    </source>
</evidence>
<feature type="compositionally biased region" description="Low complexity" evidence="1">
    <location>
        <begin position="162"/>
        <end position="175"/>
    </location>
</feature>